<dbReference type="Proteomes" id="UP000663881">
    <property type="component" value="Unassembled WGS sequence"/>
</dbReference>
<reference evidence="2" key="1">
    <citation type="submission" date="2021-02" db="EMBL/GenBank/DDBJ databases">
        <authorList>
            <person name="Nowell W R."/>
        </authorList>
    </citation>
    <scope>NUCLEOTIDE SEQUENCE</scope>
</reference>
<sequence length="147" mass="17106">FGKIQLPIFSNLPFVFSHGDLDFQNILISVDDLELPRITGIVDWEWAGSFPCSEEYFTSYNYFLNDDDKEIRIYFLNELEKRNVLTPRTIEHFSLLEKINQFVTNLAPWDLTDLVNPDDLIVNKKLEQSSSIVLSALNELDICTKKE</sequence>
<accession>A0A820DG07</accession>
<dbReference type="Pfam" id="PF01636">
    <property type="entry name" value="APH"/>
    <property type="match status" value="1"/>
</dbReference>
<evidence type="ECO:0000313" key="2">
    <source>
        <dbReference type="EMBL" id="CAF4231409.1"/>
    </source>
</evidence>
<feature type="domain" description="Aminoglycoside phosphotransferase" evidence="1">
    <location>
        <begin position="11"/>
        <end position="78"/>
    </location>
</feature>
<dbReference type="SUPFAM" id="SSF56112">
    <property type="entry name" value="Protein kinase-like (PK-like)"/>
    <property type="match status" value="1"/>
</dbReference>
<protein>
    <recommendedName>
        <fullName evidence="1">Aminoglycoside phosphotransferase domain-containing protein</fullName>
    </recommendedName>
</protein>
<feature type="non-terminal residue" evidence="2">
    <location>
        <position position="1"/>
    </location>
</feature>
<evidence type="ECO:0000259" key="1">
    <source>
        <dbReference type="Pfam" id="PF01636"/>
    </source>
</evidence>
<evidence type="ECO:0000313" key="3">
    <source>
        <dbReference type="Proteomes" id="UP000663881"/>
    </source>
</evidence>
<gene>
    <name evidence="2" type="ORF">OKA104_LOCUS42579</name>
</gene>
<dbReference type="Gene3D" id="3.90.1200.10">
    <property type="match status" value="1"/>
</dbReference>
<dbReference type="AlphaFoldDB" id="A0A820DG07"/>
<proteinExistence type="predicted"/>
<comment type="caution">
    <text evidence="2">The sequence shown here is derived from an EMBL/GenBank/DDBJ whole genome shotgun (WGS) entry which is preliminary data.</text>
</comment>
<dbReference type="EMBL" id="CAJOAY010011081">
    <property type="protein sequence ID" value="CAF4231409.1"/>
    <property type="molecule type" value="Genomic_DNA"/>
</dbReference>
<organism evidence="2 3">
    <name type="scientific">Adineta steineri</name>
    <dbReference type="NCBI Taxonomy" id="433720"/>
    <lineage>
        <taxon>Eukaryota</taxon>
        <taxon>Metazoa</taxon>
        <taxon>Spiralia</taxon>
        <taxon>Gnathifera</taxon>
        <taxon>Rotifera</taxon>
        <taxon>Eurotatoria</taxon>
        <taxon>Bdelloidea</taxon>
        <taxon>Adinetida</taxon>
        <taxon>Adinetidae</taxon>
        <taxon>Adineta</taxon>
    </lineage>
</organism>
<dbReference type="InterPro" id="IPR002575">
    <property type="entry name" value="Aminoglycoside_PTrfase"/>
</dbReference>
<name>A0A820DG07_9BILA</name>
<dbReference type="InterPro" id="IPR011009">
    <property type="entry name" value="Kinase-like_dom_sf"/>
</dbReference>